<feature type="binding site" evidence="15 16">
    <location>
        <begin position="139"/>
        <end position="144"/>
    </location>
    <ligand>
        <name>S-adenosyl-L-methionine</name>
        <dbReference type="ChEBI" id="CHEBI:59789"/>
    </ligand>
</feature>
<accession>A0A2M6W7I4</accession>
<feature type="domain" description="tRNA methyltransferase TRMD/TRM10-type" evidence="18">
    <location>
        <begin position="1"/>
        <end position="216"/>
    </location>
</feature>
<dbReference type="HAMAP" id="MF_00605">
    <property type="entry name" value="TrmD"/>
    <property type="match status" value="1"/>
</dbReference>
<dbReference type="Proteomes" id="UP000231426">
    <property type="component" value="Unassembled WGS sequence"/>
</dbReference>
<proteinExistence type="inferred from homology"/>
<dbReference type="PANTHER" id="PTHR46417:SF1">
    <property type="entry name" value="TRNA (GUANINE-N(1)-)-METHYLTRANSFERASE"/>
    <property type="match status" value="1"/>
</dbReference>
<gene>
    <name evidence="15" type="primary">trmD</name>
    <name evidence="19" type="ORF">COU29_00660</name>
</gene>
<dbReference type="InterPro" id="IPR016009">
    <property type="entry name" value="tRNA_MeTrfase_TRMD/TRM10"/>
</dbReference>
<feature type="binding site" evidence="15 16">
    <location>
        <position position="120"/>
    </location>
    <ligand>
        <name>S-adenosyl-L-methionine</name>
        <dbReference type="ChEBI" id="CHEBI:59789"/>
    </ligand>
</feature>
<dbReference type="AlphaFoldDB" id="A0A2M6W7I4"/>
<dbReference type="NCBIfam" id="TIGR00088">
    <property type="entry name" value="trmD"/>
    <property type="match status" value="1"/>
</dbReference>
<dbReference type="FunFam" id="3.40.1280.10:FF:000001">
    <property type="entry name" value="tRNA (guanine-N(1)-)-methyltransferase"/>
    <property type="match status" value="1"/>
</dbReference>
<keyword evidence="9 15" id="KW-0808">Transferase</keyword>
<evidence type="ECO:0000256" key="3">
    <source>
        <dbReference type="ARBA" id="ARBA00007630"/>
    </source>
</evidence>
<evidence type="ECO:0000259" key="18">
    <source>
        <dbReference type="Pfam" id="PF01746"/>
    </source>
</evidence>
<dbReference type="CDD" id="cd18080">
    <property type="entry name" value="TrmD-like"/>
    <property type="match status" value="1"/>
</dbReference>
<evidence type="ECO:0000256" key="4">
    <source>
        <dbReference type="ARBA" id="ARBA00011738"/>
    </source>
</evidence>
<dbReference type="GO" id="GO:0005829">
    <property type="term" value="C:cytosol"/>
    <property type="evidence" value="ECO:0007669"/>
    <property type="project" value="TreeGrafter"/>
</dbReference>
<evidence type="ECO:0000256" key="7">
    <source>
        <dbReference type="ARBA" id="ARBA00022490"/>
    </source>
</evidence>
<dbReference type="GO" id="GO:0002939">
    <property type="term" value="P:tRNA N1-guanine methylation"/>
    <property type="evidence" value="ECO:0007669"/>
    <property type="project" value="TreeGrafter"/>
</dbReference>
<comment type="caution">
    <text evidence="19">The sequence shown here is derived from an EMBL/GenBank/DDBJ whole genome shotgun (WGS) entry which is preliminary data.</text>
</comment>
<name>A0A2M6W7I4_9BACT</name>
<reference evidence="20" key="1">
    <citation type="submission" date="2017-09" db="EMBL/GenBank/DDBJ databases">
        <title>Depth-based differentiation of microbial function through sediment-hosted aquifers and enrichment of novel symbionts in the deep terrestrial subsurface.</title>
        <authorList>
            <person name="Probst A.J."/>
            <person name="Ladd B."/>
            <person name="Jarett J.K."/>
            <person name="Geller-Mcgrath D.E."/>
            <person name="Sieber C.M.K."/>
            <person name="Emerson J.B."/>
            <person name="Anantharaman K."/>
            <person name="Thomas B.C."/>
            <person name="Malmstrom R."/>
            <person name="Stieglmeier M."/>
            <person name="Klingl A."/>
            <person name="Woyke T."/>
            <person name="Ryan C.M."/>
            <person name="Banfield J.F."/>
        </authorList>
    </citation>
    <scope>NUCLEOTIDE SEQUENCE [LARGE SCALE GENOMIC DNA]</scope>
</reference>
<evidence type="ECO:0000256" key="8">
    <source>
        <dbReference type="ARBA" id="ARBA00022603"/>
    </source>
</evidence>
<organism evidence="19 20">
    <name type="scientific">Candidatus Magasanikbacteria bacterium CG10_big_fil_rev_8_21_14_0_10_36_32</name>
    <dbReference type="NCBI Taxonomy" id="1974646"/>
    <lineage>
        <taxon>Bacteria</taxon>
        <taxon>Candidatus Magasanikiibacteriota</taxon>
    </lineage>
</organism>
<evidence type="ECO:0000256" key="13">
    <source>
        <dbReference type="ARBA" id="ARBA00033392"/>
    </source>
</evidence>
<dbReference type="PIRSF" id="PIRSF000386">
    <property type="entry name" value="tRNA_mtase"/>
    <property type="match status" value="1"/>
</dbReference>
<evidence type="ECO:0000256" key="2">
    <source>
        <dbReference type="ARBA" id="ARBA00004496"/>
    </source>
</evidence>
<dbReference type="Gene3D" id="1.10.1270.20">
    <property type="entry name" value="tRNA(m1g37)methyltransferase, domain 2"/>
    <property type="match status" value="1"/>
</dbReference>
<dbReference type="NCBIfam" id="NF000648">
    <property type="entry name" value="PRK00026.1"/>
    <property type="match status" value="1"/>
</dbReference>
<comment type="subunit">
    <text evidence="4 15 17">Homodimer.</text>
</comment>
<dbReference type="Gene3D" id="3.40.1280.10">
    <property type="match status" value="1"/>
</dbReference>
<dbReference type="EMBL" id="PFBV01000002">
    <property type="protein sequence ID" value="PIT88746.1"/>
    <property type="molecule type" value="Genomic_DNA"/>
</dbReference>
<evidence type="ECO:0000256" key="14">
    <source>
        <dbReference type="ARBA" id="ARBA00047783"/>
    </source>
</evidence>
<evidence type="ECO:0000256" key="15">
    <source>
        <dbReference type="HAMAP-Rule" id="MF_00605"/>
    </source>
</evidence>
<dbReference type="InterPro" id="IPR029028">
    <property type="entry name" value="Alpha/beta_knot_MTases"/>
</dbReference>
<evidence type="ECO:0000256" key="11">
    <source>
        <dbReference type="ARBA" id="ARBA00022694"/>
    </source>
</evidence>
<keyword evidence="10 15" id="KW-0949">S-adenosyl-L-methionine</keyword>
<dbReference type="PANTHER" id="PTHR46417">
    <property type="entry name" value="TRNA (GUANINE-N(1)-)-METHYLTRANSFERASE"/>
    <property type="match status" value="1"/>
</dbReference>
<dbReference type="Pfam" id="PF01746">
    <property type="entry name" value="tRNA_m1G_MT"/>
    <property type="match status" value="1"/>
</dbReference>
<dbReference type="EC" id="2.1.1.228" evidence="5 15"/>
<comment type="similarity">
    <text evidence="3 15 17">Belongs to the RNA methyltransferase TrmD family.</text>
</comment>
<evidence type="ECO:0000256" key="12">
    <source>
        <dbReference type="ARBA" id="ARBA00029736"/>
    </source>
</evidence>
<dbReference type="InterPro" id="IPR029026">
    <property type="entry name" value="tRNA_m1G_MTases_N"/>
</dbReference>
<comment type="subcellular location">
    <subcellularLocation>
        <location evidence="2 15 17">Cytoplasm</location>
    </subcellularLocation>
</comment>
<evidence type="ECO:0000256" key="6">
    <source>
        <dbReference type="ARBA" id="ARBA00014679"/>
    </source>
</evidence>
<evidence type="ECO:0000256" key="16">
    <source>
        <dbReference type="PIRSR" id="PIRSR000386-1"/>
    </source>
</evidence>
<keyword evidence="7 15" id="KW-0963">Cytoplasm</keyword>
<evidence type="ECO:0000313" key="20">
    <source>
        <dbReference type="Proteomes" id="UP000231426"/>
    </source>
</evidence>
<keyword evidence="11 15" id="KW-0819">tRNA processing</keyword>
<keyword evidence="8 15" id="KW-0489">Methyltransferase</keyword>
<comment type="catalytic activity">
    <reaction evidence="14 15 17">
        <text>guanosine(37) in tRNA + S-adenosyl-L-methionine = N(1)-methylguanosine(37) in tRNA + S-adenosyl-L-homocysteine + H(+)</text>
        <dbReference type="Rhea" id="RHEA:36899"/>
        <dbReference type="Rhea" id="RHEA-COMP:10145"/>
        <dbReference type="Rhea" id="RHEA-COMP:10147"/>
        <dbReference type="ChEBI" id="CHEBI:15378"/>
        <dbReference type="ChEBI" id="CHEBI:57856"/>
        <dbReference type="ChEBI" id="CHEBI:59789"/>
        <dbReference type="ChEBI" id="CHEBI:73542"/>
        <dbReference type="ChEBI" id="CHEBI:74269"/>
        <dbReference type="EC" id="2.1.1.228"/>
    </reaction>
</comment>
<dbReference type="SUPFAM" id="SSF75217">
    <property type="entry name" value="alpha/beta knot"/>
    <property type="match status" value="1"/>
</dbReference>
<evidence type="ECO:0000256" key="1">
    <source>
        <dbReference type="ARBA" id="ARBA00002634"/>
    </source>
</evidence>
<evidence type="ECO:0000256" key="17">
    <source>
        <dbReference type="RuleBase" id="RU003464"/>
    </source>
</evidence>
<protein>
    <recommendedName>
        <fullName evidence="6 15">tRNA (guanine-N(1)-)-methyltransferase</fullName>
        <ecNumber evidence="5 15">2.1.1.228</ecNumber>
    </recommendedName>
    <alternativeName>
        <fullName evidence="12 15">M1G-methyltransferase</fullName>
    </alternativeName>
    <alternativeName>
        <fullName evidence="13 15">tRNA [GM37] methyltransferase</fullName>
    </alternativeName>
</protein>
<dbReference type="InterPro" id="IPR002649">
    <property type="entry name" value="tRNA_m1G_MeTrfase_TrmD"/>
</dbReference>
<evidence type="ECO:0000256" key="9">
    <source>
        <dbReference type="ARBA" id="ARBA00022679"/>
    </source>
</evidence>
<sequence>MRFDILTLFPDIVHSYGSESILKRAQKAGFIKIAAHNFRDYTKDKQWHVDDKPYGGGAGMVLQVQPIWDCLKNIKALKNKKTKTSKQKTKIIILDPAGKKFNQRMAEKLSKLDRVILICGRYEGFDERIYKLADEKVSVGDYVLSGGELPALVIVEAVSRLIPGVLGNEESLLNETFGKGKYPVYTRPENFMGQKVPKILLSGDHKKIKEWRQKMAKIIHK</sequence>
<evidence type="ECO:0000256" key="10">
    <source>
        <dbReference type="ARBA" id="ARBA00022691"/>
    </source>
</evidence>
<dbReference type="GO" id="GO:0052906">
    <property type="term" value="F:tRNA (guanine(37)-N1)-methyltransferase activity"/>
    <property type="evidence" value="ECO:0007669"/>
    <property type="project" value="UniProtKB-UniRule"/>
</dbReference>
<evidence type="ECO:0000313" key="19">
    <source>
        <dbReference type="EMBL" id="PIT88746.1"/>
    </source>
</evidence>
<comment type="function">
    <text evidence="1 15 17">Specifically methylates guanosine-37 in various tRNAs.</text>
</comment>
<dbReference type="InterPro" id="IPR023148">
    <property type="entry name" value="tRNA_m1G_MeTrfase_C_sf"/>
</dbReference>
<evidence type="ECO:0000256" key="5">
    <source>
        <dbReference type="ARBA" id="ARBA00012807"/>
    </source>
</evidence>